<sequence length="166" mass="17920">MGSLESCGVIALVLSPKDTKPVTGGAFCYPPNLPMFVLAKRTSITMVTQSTSDGISKLESLCLQTVKDNIHSLSASTAELMTCDKNSDCSMETESTMSDQETDLYLKSESGSCKNYEPAYAMPAGQGTLLMNAKSDESKNEFNCCPNCFQFIGQCCNSIANFLKKN</sequence>
<name>A0A0V1JKM6_TRIPS</name>
<gene>
    <name evidence="1" type="ORF">T4C_4943</name>
</gene>
<evidence type="ECO:0000313" key="2">
    <source>
        <dbReference type="Proteomes" id="UP000054826"/>
    </source>
</evidence>
<evidence type="ECO:0000313" key="1">
    <source>
        <dbReference type="EMBL" id="KRZ35513.1"/>
    </source>
</evidence>
<comment type="caution">
    <text evidence="1">The sequence shown here is derived from an EMBL/GenBank/DDBJ whole genome shotgun (WGS) entry which is preliminary data.</text>
</comment>
<dbReference type="Proteomes" id="UP000054826">
    <property type="component" value="Unassembled WGS sequence"/>
</dbReference>
<accession>A0A0V1JKM6</accession>
<organism evidence="1 2">
    <name type="scientific">Trichinella pseudospiralis</name>
    <name type="common">Parasitic roundworm</name>
    <dbReference type="NCBI Taxonomy" id="6337"/>
    <lineage>
        <taxon>Eukaryota</taxon>
        <taxon>Metazoa</taxon>
        <taxon>Ecdysozoa</taxon>
        <taxon>Nematoda</taxon>
        <taxon>Enoplea</taxon>
        <taxon>Dorylaimia</taxon>
        <taxon>Trichinellida</taxon>
        <taxon>Trichinellidae</taxon>
        <taxon>Trichinella</taxon>
    </lineage>
</organism>
<protein>
    <submittedName>
        <fullName evidence="1">Uncharacterized protein</fullName>
    </submittedName>
</protein>
<proteinExistence type="predicted"/>
<dbReference type="EMBL" id="JYDV01000088">
    <property type="protein sequence ID" value="KRZ35513.1"/>
    <property type="molecule type" value="Genomic_DNA"/>
</dbReference>
<dbReference type="AlphaFoldDB" id="A0A0V1JKM6"/>
<reference evidence="1 2" key="1">
    <citation type="submission" date="2015-01" db="EMBL/GenBank/DDBJ databases">
        <title>Evolution of Trichinella species and genotypes.</title>
        <authorList>
            <person name="Korhonen P.K."/>
            <person name="Edoardo P."/>
            <person name="Giuseppe L.R."/>
            <person name="Gasser R.B."/>
        </authorList>
    </citation>
    <scope>NUCLEOTIDE SEQUENCE [LARGE SCALE GENOMIC DNA]</scope>
    <source>
        <strain evidence="1">ISS176</strain>
    </source>
</reference>